<reference evidence="1" key="1">
    <citation type="submission" date="2013-04" db="EMBL/GenBank/DDBJ databases">
        <title>The genome sequencing project of 58 acetic acid bacteria.</title>
        <authorList>
            <person name="Okamoto-Kainuma A."/>
            <person name="Ishikawa M."/>
            <person name="Umino S."/>
            <person name="Koizumi Y."/>
            <person name="Shiwa Y."/>
            <person name="Yoshikawa H."/>
            <person name="Matsutani M."/>
            <person name="Matsushita K."/>
        </authorList>
    </citation>
    <scope>NUCLEOTIDE SEQUENCE</scope>
    <source>
        <strain evidence="1">NBRC 106556</strain>
    </source>
</reference>
<evidence type="ECO:0000313" key="2">
    <source>
        <dbReference type="Proteomes" id="UP001062443"/>
    </source>
</evidence>
<sequence length="92" mass="10492">MDEFPGTEWRSTSWSAEEAFHHAPALSNWTLYGEVTHIFSHFTLKVTVYGTPLPRNRNQVIDTEFGTFRLLKTAALPGIMTKCLKLYKTSAE</sequence>
<keyword evidence="2" id="KW-1185">Reference proteome</keyword>
<gene>
    <name evidence="1" type="ORF">AA106556_0428</name>
</gene>
<organism evidence="1 2">
    <name type="scientific">Neokomagataea tanensis NBRC 106556</name>
    <dbReference type="NCBI Taxonomy" id="1223519"/>
    <lineage>
        <taxon>Bacteria</taxon>
        <taxon>Pseudomonadati</taxon>
        <taxon>Pseudomonadota</taxon>
        <taxon>Alphaproteobacteria</taxon>
        <taxon>Acetobacterales</taxon>
        <taxon>Acetobacteraceae</taxon>
        <taxon>Neokomagataea</taxon>
    </lineage>
</organism>
<dbReference type="SUPFAM" id="SSF55811">
    <property type="entry name" value="Nudix"/>
    <property type="match status" value="1"/>
</dbReference>
<accession>A0ABQ0QGZ6</accession>
<comment type="caution">
    <text evidence="1">The sequence shown here is derived from an EMBL/GenBank/DDBJ whole genome shotgun (WGS) entry which is preliminary data.</text>
</comment>
<name>A0ABQ0QGZ6_9PROT</name>
<proteinExistence type="predicted"/>
<dbReference type="InterPro" id="IPR015797">
    <property type="entry name" value="NUDIX_hydrolase-like_dom_sf"/>
</dbReference>
<dbReference type="Proteomes" id="UP001062443">
    <property type="component" value="Unassembled WGS sequence"/>
</dbReference>
<evidence type="ECO:0000313" key="1">
    <source>
        <dbReference type="EMBL" id="GBR44445.1"/>
    </source>
</evidence>
<dbReference type="Gene3D" id="3.90.79.10">
    <property type="entry name" value="Nucleoside Triphosphate Pyrophosphohydrolase"/>
    <property type="match status" value="1"/>
</dbReference>
<dbReference type="EMBL" id="BAQB01000004">
    <property type="protein sequence ID" value="GBR44445.1"/>
    <property type="molecule type" value="Genomic_DNA"/>
</dbReference>
<evidence type="ECO:0008006" key="3">
    <source>
        <dbReference type="Google" id="ProtNLM"/>
    </source>
</evidence>
<protein>
    <recommendedName>
        <fullName evidence="3">Adenine glycosylase</fullName>
    </recommendedName>
</protein>